<dbReference type="PANTHER" id="PTHR31003">
    <property type="entry name" value="MYB FAMILY TRANSCRIPTION FACTOR"/>
    <property type="match status" value="1"/>
</dbReference>
<dbReference type="Proteomes" id="UP000325577">
    <property type="component" value="Linkage Group LG2"/>
</dbReference>
<evidence type="ECO:0000259" key="7">
    <source>
        <dbReference type="PROSITE" id="PS51294"/>
    </source>
</evidence>
<evidence type="ECO:0000256" key="2">
    <source>
        <dbReference type="ARBA" id="ARBA00023015"/>
    </source>
</evidence>
<dbReference type="NCBIfam" id="TIGR01557">
    <property type="entry name" value="myb_SHAQKYF"/>
    <property type="match status" value="1"/>
</dbReference>
<dbReference type="InterPro" id="IPR006447">
    <property type="entry name" value="Myb_dom_plants"/>
</dbReference>
<dbReference type="InterPro" id="IPR044787">
    <property type="entry name" value="HHO5-like"/>
</dbReference>
<dbReference type="PROSITE" id="PS51294">
    <property type="entry name" value="HTH_MYB"/>
    <property type="match status" value="1"/>
</dbReference>
<dbReference type="AlphaFoldDB" id="A0A5J5ART1"/>
<gene>
    <name evidence="8" type="ORF">F0562_006542</name>
</gene>
<dbReference type="InterPro" id="IPR058673">
    <property type="entry name" value="HHO5-like_N"/>
</dbReference>
<dbReference type="Pfam" id="PF00249">
    <property type="entry name" value="Myb_DNA-binding"/>
    <property type="match status" value="1"/>
</dbReference>
<dbReference type="EMBL" id="CM018043">
    <property type="protein sequence ID" value="KAA8531741.1"/>
    <property type="molecule type" value="Genomic_DNA"/>
</dbReference>
<evidence type="ECO:0000256" key="5">
    <source>
        <dbReference type="ARBA" id="ARBA00023242"/>
    </source>
</evidence>
<dbReference type="GO" id="GO:0003677">
    <property type="term" value="F:DNA binding"/>
    <property type="evidence" value="ECO:0007669"/>
    <property type="project" value="UniProtKB-KW"/>
</dbReference>
<evidence type="ECO:0000256" key="6">
    <source>
        <dbReference type="SAM" id="MobiDB-lite"/>
    </source>
</evidence>
<accession>A0A5J5ART1</accession>
<feature type="domain" description="HTH myb-type" evidence="7">
    <location>
        <begin position="237"/>
        <end position="296"/>
    </location>
</feature>
<feature type="region of interest" description="Disordered" evidence="6">
    <location>
        <begin position="345"/>
        <end position="364"/>
    </location>
</feature>
<dbReference type="SUPFAM" id="SSF46689">
    <property type="entry name" value="Homeodomain-like"/>
    <property type="match status" value="1"/>
</dbReference>
<dbReference type="InterPro" id="IPR009057">
    <property type="entry name" value="Homeodomain-like_sf"/>
</dbReference>
<dbReference type="GO" id="GO:0003700">
    <property type="term" value="F:DNA-binding transcription factor activity"/>
    <property type="evidence" value="ECO:0007669"/>
    <property type="project" value="InterPro"/>
</dbReference>
<name>A0A5J5ART1_9ASTE</name>
<keyword evidence="3" id="KW-0238">DNA-binding</keyword>
<evidence type="ECO:0000256" key="3">
    <source>
        <dbReference type="ARBA" id="ARBA00023125"/>
    </source>
</evidence>
<evidence type="ECO:0000256" key="4">
    <source>
        <dbReference type="ARBA" id="ARBA00023163"/>
    </source>
</evidence>
<evidence type="ECO:0000313" key="9">
    <source>
        <dbReference type="Proteomes" id="UP000325577"/>
    </source>
</evidence>
<dbReference type="OrthoDB" id="1908613at2759"/>
<dbReference type="PANTHER" id="PTHR31003:SF22">
    <property type="entry name" value="TRANSCRIPTION FACTOR HHO5"/>
    <property type="match status" value="1"/>
</dbReference>
<dbReference type="InterPro" id="IPR001005">
    <property type="entry name" value="SANT/Myb"/>
</dbReference>
<evidence type="ECO:0000313" key="8">
    <source>
        <dbReference type="EMBL" id="KAA8531741.1"/>
    </source>
</evidence>
<keyword evidence="5" id="KW-0539">Nucleus</keyword>
<dbReference type="Pfam" id="PF26575">
    <property type="entry name" value="HHO5_N"/>
    <property type="match status" value="1"/>
</dbReference>
<keyword evidence="2" id="KW-0805">Transcription regulation</keyword>
<protein>
    <recommendedName>
        <fullName evidence="7">HTH myb-type domain-containing protein</fullName>
    </recommendedName>
</protein>
<sequence>MGLNSPELNLDLSTFYVPKTISEFLTELSVIDDISEKSLKLNDYVHMLEDEMRKINGFKPQLPLCMLLLNDAIMRLKEETMHYKERDFRPVMEEFISLKGNSDEDGRTKMSSDCSDKKNWMNIAQLWSTNINRVTTKDSVLDIKARDEEENHSAIKNSFQLCSIGNKGGAFVPFRGQPSLATKEEKVVLPIHGPSIRAPVAEMGFTDLNLEGNAKIGCAPSLVTDQMMSEGKSEHQQQKKQRRCWSPELHGLFVNAIQQLGGARAIPKQIRELMQVDGLTNDEVKSHLQRYKLHIQKLPASSAYPSNGSWLARDQYGNVSMANIGHSCSPQAGSGKWVSITGCDSMEEEEDEKSESHSWKVQLH</sequence>
<dbReference type="FunFam" id="1.10.10.60:FF:000007">
    <property type="entry name" value="Two-component response regulator"/>
    <property type="match status" value="1"/>
</dbReference>
<dbReference type="InterPro" id="IPR017930">
    <property type="entry name" value="Myb_dom"/>
</dbReference>
<organism evidence="8 9">
    <name type="scientific">Nyssa sinensis</name>
    <dbReference type="NCBI Taxonomy" id="561372"/>
    <lineage>
        <taxon>Eukaryota</taxon>
        <taxon>Viridiplantae</taxon>
        <taxon>Streptophyta</taxon>
        <taxon>Embryophyta</taxon>
        <taxon>Tracheophyta</taxon>
        <taxon>Spermatophyta</taxon>
        <taxon>Magnoliopsida</taxon>
        <taxon>eudicotyledons</taxon>
        <taxon>Gunneridae</taxon>
        <taxon>Pentapetalae</taxon>
        <taxon>asterids</taxon>
        <taxon>Cornales</taxon>
        <taxon>Nyssaceae</taxon>
        <taxon>Nyssa</taxon>
    </lineage>
</organism>
<keyword evidence="4" id="KW-0804">Transcription</keyword>
<dbReference type="GO" id="GO:0005634">
    <property type="term" value="C:nucleus"/>
    <property type="evidence" value="ECO:0007669"/>
    <property type="project" value="UniProtKB-SubCell"/>
</dbReference>
<comment type="subcellular location">
    <subcellularLocation>
        <location evidence="1">Nucleus</location>
    </subcellularLocation>
</comment>
<reference evidence="8 9" key="1">
    <citation type="submission" date="2019-09" db="EMBL/GenBank/DDBJ databases">
        <title>A chromosome-level genome assembly of the Chinese tupelo Nyssa sinensis.</title>
        <authorList>
            <person name="Yang X."/>
            <person name="Kang M."/>
            <person name="Yang Y."/>
            <person name="Xiong H."/>
            <person name="Wang M."/>
            <person name="Zhang Z."/>
            <person name="Wang Z."/>
            <person name="Wu H."/>
            <person name="Ma T."/>
            <person name="Liu J."/>
            <person name="Xi Z."/>
        </authorList>
    </citation>
    <scope>NUCLEOTIDE SEQUENCE [LARGE SCALE GENOMIC DNA]</scope>
    <source>
        <strain evidence="8">J267</strain>
        <tissue evidence="8">Leaf</tissue>
    </source>
</reference>
<keyword evidence="9" id="KW-1185">Reference proteome</keyword>
<evidence type="ECO:0000256" key="1">
    <source>
        <dbReference type="ARBA" id="ARBA00004123"/>
    </source>
</evidence>
<proteinExistence type="predicted"/>
<dbReference type="Gene3D" id="1.10.10.60">
    <property type="entry name" value="Homeodomain-like"/>
    <property type="match status" value="1"/>
</dbReference>